<feature type="binding site" evidence="7">
    <location>
        <position position="125"/>
    </location>
    <ligand>
        <name>S-adenosyl-L-methionine</name>
        <dbReference type="ChEBI" id="CHEBI:59789"/>
    </ligand>
</feature>
<dbReference type="AlphaFoldDB" id="A0A412TW65"/>
<evidence type="ECO:0000256" key="6">
    <source>
        <dbReference type="ARBA" id="ARBA00022694"/>
    </source>
</evidence>
<evidence type="ECO:0000256" key="7">
    <source>
        <dbReference type="HAMAP-Rule" id="MF_01057"/>
    </source>
</evidence>
<evidence type="ECO:0000313" key="9">
    <source>
        <dbReference type="EMBL" id="RGU58118.1"/>
    </source>
</evidence>
<keyword evidence="3 7" id="KW-0489">Methyltransferase</keyword>
<comment type="pathway">
    <text evidence="7">tRNA modification; N(7)-methylguanine-tRNA biosynthesis.</text>
</comment>
<evidence type="ECO:0000256" key="2">
    <source>
        <dbReference type="ARBA" id="ARBA00003015"/>
    </source>
</evidence>
<comment type="caution">
    <text evidence="7">Lacks conserved residue(s) required for the propagation of feature annotation.</text>
</comment>
<dbReference type="RefSeq" id="WP_022159855.1">
    <property type="nucleotide sequence ID" value="NZ_CABJFF010000003.1"/>
</dbReference>
<feature type="binding site" evidence="7">
    <location>
        <begin position="199"/>
        <end position="202"/>
    </location>
    <ligand>
        <name>substrate</name>
    </ligand>
</feature>
<keyword evidence="6 7" id="KW-0819">tRNA processing</keyword>
<dbReference type="UniPathway" id="UPA00989"/>
<dbReference type="Proteomes" id="UP001212263">
    <property type="component" value="Unassembled WGS sequence"/>
</dbReference>
<name>A0A412TW65_9BACT</name>
<proteinExistence type="inferred from homology"/>
<dbReference type="Gene3D" id="3.40.50.150">
    <property type="entry name" value="Vaccinia Virus protein VP39"/>
    <property type="match status" value="1"/>
</dbReference>
<dbReference type="GO" id="GO:0043527">
    <property type="term" value="C:tRNA methyltransferase complex"/>
    <property type="evidence" value="ECO:0007669"/>
    <property type="project" value="TreeGrafter"/>
</dbReference>
<feature type="binding site" evidence="7">
    <location>
        <position position="159"/>
    </location>
    <ligand>
        <name>substrate</name>
    </ligand>
</feature>
<comment type="caution">
    <text evidence="9">The sequence shown here is derived from an EMBL/GenBank/DDBJ whole genome shotgun (WGS) entry which is preliminary data.</text>
</comment>
<dbReference type="Proteomes" id="UP000284243">
    <property type="component" value="Unassembled WGS sequence"/>
</dbReference>
<dbReference type="PANTHER" id="PTHR23417">
    <property type="entry name" value="3-DEOXY-D-MANNO-OCTULOSONIC-ACID TRANSFERASE/TRNA GUANINE-N 7 - -METHYLTRANSFERASE"/>
    <property type="match status" value="1"/>
</dbReference>
<gene>
    <name evidence="7 8" type="primary">trmB</name>
    <name evidence="9" type="ORF">DWW57_03415</name>
    <name evidence="8" type="ORF">PN645_02735</name>
</gene>
<dbReference type="CDD" id="cd02440">
    <property type="entry name" value="AdoMet_MTases"/>
    <property type="match status" value="1"/>
</dbReference>
<keyword evidence="4 7" id="KW-0808">Transferase</keyword>
<dbReference type="EMBL" id="QRYC01000003">
    <property type="protein sequence ID" value="RGU58118.1"/>
    <property type="molecule type" value="Genomic_DNA"/>
</dbReference>
<comment type="similarity">
    <text evidence="7">Belongs to the class I-like SAM-binding methyltransferase superfamily. TrmB family.</text>
</comment>
<protein>
    <recommendedName>
        <fullName evidence="7">tRNA (guanine-N(7)-)-methyltransferase</fullName>
        <ecNumber evidence="7">2.1.1.33</ecNumber>
    </recommendedName>
    <alternativeName>
        <fullName evidence="7">tRNA (guanine(46)-N(7))-methyltransferase</fullName>
    </alternativeName>
    <alternativeName>
        <fullName evidence="7">tRNA(m7G46)-methyltransferase</fullName>
    </alternativeName>
</protein>
<evidence type="ECO:0000256" key="3">
    <source>
        <dbReference type="ARBA" id="ARBA00022603"/>
    </source>
</evidence>
<dbReference type="EC" id="2.1.1.33" evidence="7"/>
<accession>A0A412TW65</accession>
<dbReference type="InterPro" id="IPR055361">
    <property type="entry name" value="tRNA_methyltr_TrmB_bact"/>
</dbReference>
<organism evidence="9 10">
    <name type="scientific">Odoribacter splanchnicus</name>
    <dbReference type="NCBI Taxonomy" id="28118"/>
    <lineage>
        <taxon>Bacteria</taxon>
        <taxon>Pseudomonadati</taxon>
        <taxon>Bacteroidota</taxon>
        <taxon>Bacteroidia</taxon>
        <taxon>Bacteroidales</taxon>
        <taxon>Odoribacteraceae</taxon>
        <taxon>Odoribacter</taxon>
    </lineage>
</organism>
<dbReference type="Pfam" id="PF02390">
    <property type="entry name" value="Methyltransf_4"/>
    <property type="match status" value="1"/>
</dbReference>
<dbReference type="PANTHER" id="PTHR23417:SF14">
    <property type="entry name" value="PENTACOTRIPEPTIDE-REPEAT REGION OF PRORP DOMAIN-CONTAINING PROTEIN"/>
    <property type="match status" value="1"/>
</dbReference>
<evidence type="ECO:0000313" key="10">
    <source>
        <dbReference type="Proteomes" id="UP000284243"/>
    </source>
</evidence>
<evidence type="ECO:0000313" key="8">
    <source>
        <dbReference type="EMBL" id="MDB9221919.1"/>
    </source>
</evidence>
<dbReference type="InterPro" id="IPR003358">
    <property type="entry name" value="tRNA_(Gua-N-7)_MeTrfase_Trmb"/>
</dbReference>
<sequence>MAKKKLARFAEMEVLPNVFQPKHEEVFRTDYPLKGKWNEEVFHNDHPIILEIGCGKGEYTVELGKLYPEKNFIGLDIKGARMWKGAKTAVEDGMNNVAFLRMYAEMLESVFAPGEIAELWITFPDPQMAKARKRLSGTRFLSLYRKILAPQAVIHLKTDSLFLYRYTSALIELNHLPVEVRTEDLYGCGWEDKILSIKTFYEKQWLSRGKQIKYLRFSLGEDIPLTEPDVEIEKDDYHSETRYMNSHLVHGNKAIRNN</sequence>
<comment type="catalytic activity">
    <reaction evidence="1 7">
        <text>guanosine(46) in tRNA + S-adenosyl-L-methionine = N(7)-methylguanosine(46) in tRNA + S-adenosyl-L-homocysteine</text>
        <dbReference type="Rhea" id="RHEA:42708"/>
        <dbReference type="Rhea" id="RHEA-COMP:10188"/>
        <dbReference type="Rhea" id="RHEA-COMP:10189"/>
        <dbReference type="ChEBI" id="CHEBI:57856"/>
        <dbReference type="ChEBI" id="CHEBI:59789"/>
        <dbReference type="ChEBI" id="CHEBI:74269"/>
        <dbReference type="ChEBI" id="CHEBI:74480"/>
        <dbReference type="EC" id="2.1.1.33"/>
    </reaction>
</comment>
<dbReference type="SUPFAM" id="SSF53335">
    <property type="entry name" value="S-adenosyl-L-methionine-dependent methyltransferases"/>
    <property type="match status" value="1"/>
</dbReference>
<dbReference type="HAMAP" id="MF_01057">
    <property type="entry name" value="tRNA_methyltr_TrmB"/>
    <property type="match status" value="1"/>
</dbReference>
<feature type="binding site" evidence="7">
    <location>
        <position position="51"/>
    </location>
    <ligand>
        <name>S-adenosyl-L-methionine</name>
        <dbReference type="ChEBI" id="CHEBI:59789"/>
    </ligand>
</feature>
<keyword evidence="5 7" id="KW-0949">S-adenosyl-L-methionine</keyword>
<dbReference type="EMBL" id="JAQMRD010000002">
    <property type="protein sequence ID" value="MDB9221919.1"/>
    <property type="molecule type" value="Genomic_DNA"/>
</dbReference>
<dbReference type="PROSITE" id="PS51625">
    <property type="entry name" value="SAM_MT_TRMB"/>
    <property type="match status" value="1"/>
</dbReference>
<feature type="binding site" evidence="7">
    <location>
        <position position="76"/>
    </location>
    <ligand>
        <name>S-adenosyl-L-methionine</name>
        <dbReference type="ChEBI" id="CHEBI:59789"/>
    </ligand>
</feature>
<dbReference type="InterPro" id="IPR029063">
    <property type="entry name" value="SAM-dependent_MTases_sf"/>
</dbReference>
<evidence type="ECO:0000256" key="5">
    <source>
        <dbReference type="ARBA" id="ARBA00022691"/>
    </source>
</evidence>
<dbReference type="NCBIfam" id="NF001080">
    <property type="entry name" value="PRK00121.2-2"/>
    <property type="match status" value="1"/>
</dbReference>
<evidence type="ECO:0000256" key="4">
    <source>
        <dbReference type="ARBA" id="ARBA00022679"/>
    </source>
</evidence>
<reference evidence="8" key="2">
    <citation type="submission" date="2023-01" db="EMBL/GenBank/DDBJ databases">
        <title>Human gut microbiome strain richness.</title>
        <authorList>
            <person name="Chen-Liaw A."/>
        </authorList>
    </citation>
    <scope>NUCLEOTIDE SEQUENCE</scope>
    <source>
        <strain evidence="8">RTP21484st1_B7_RTP21484_190118</strain>
    </source>
</reference>
<comment type="function">
    <text evidence="2 7">Catalyzes the formation of N(7)-methylguanine at position 46 (m7G46) in tRNA.</text>
</comment>
<reference evidence="9 10" key="1">
    <citation type="submission" date="2018-08" db="EMBL/GenBank/DDBJ databases">
        <title>A genome reference for cultivated species of the human gut microbiota.</title>
        <authorList>
            <person name="Zou Y."/>
            <person name="Xue W."/>
            <person name="Luo G."/>
        </authorList>
    </citation>
    <scope>NUCLEOTIDE SEQUENCE [LARGE SCALE GENOMIC DNA]</scope>
    <source>
        <strain evidence="9 10">AF16-14</strain>
    </source>
</reference>
<evidence type="ECO:0000256" key="1">
    <source>
        <dbReference type="ARBA" id="ARBA00000142"/>
    </source>
</evidence>
<dbReference type="GO" id="GO:0008176">
    <property type="term" value="F:tRNA (guanine(46)-N7)-methyltransferase activity"/>
    <property type="evidence" value="ECO:0007669"/>
    <property type="project" value="UniProtKB-UniRule"/>
</dbReference>